<reference evidence="1 2" key="1">
    <citation type="journal article" date="2006" name="Int. J. Syst. Evol. Microbiol.">
        <title>Myroides pelagicus sp. nov., isolated from seawater in Thailand.</title>
        <authorList>
            <person name="Yoon J."/>
            <person name="Maneerat S."/>
            <person name="Kawai F."/>
            <person name="Yokota A."/>
        </authorList>
    </citation>
    <scope>NUCLEOTIDE SEQUENCE [LARGE SCALE GENOMIC DNA]</scope>
    <source>
        <strain evidence="1 2">SM1T</strain>
    </source>
</reference>
<evidence type="ECO:0000313" key="1">
    <source>
        <dbReference type="EMBL" id="MTH30213.1"/>
    </source>
</evidence>
<protein>
    <submittedName>
        <fullName evidence="1">Bacillithiol system redox-active protein YtxJ</fullName>
    </submittedName>
</protein>
<comment type="caution">
    <text evidence="1">The sequence shown here is derived from an EMBL/GenBank/DDBJ whole genome shotgun (WGS) entry which is preliminary data.</text>
</comment>
<dbReference type="NCBIfam" id="TIGR04019">
    <property type="entry name" value="B_thiol_YtxJ"/>
    <property type="match status" value="1"/>
</dbReference>
<name>A0A7K1GP80_9FLAO</name>
<dbReference type="OrthoDB" id="677051at2"/>
<proteinExistence type="predicted"/>
<dbReference type="RefSeq" id="WP_155036200.1">
    <property type="nucleotide sequence ID" value="NZ_JAYMMG010000012.1"/>
</dbReference>
<evidence type="ECO:0000313" key="2">
    <source>
        <dbReference type="Proteomes" id="UP000488936"/>
    </source>
</evidence>
<dbReference type="Gene3D" id="3.40.30.10">
    <property type="entry name" value="Glutaredoxin"/>
    <property type="match status" value="1"/>
</dbReference>
<organism evidence="1 2">
    <name type="scientific">Myroides pelagicus</name>
    <dbReference type="NCBI Taxonomy" id="270914"/>
    <lineage>
        <taxon>Bacteria</taxon>
        <taxon>Pseudomonadati</taxon>
        <taxon>Bacteroidota</taxon>
        <taxon>Flavobacteriia</taxon>
        <taxon>Flavobacteriales</taxon>
        <taxon>Flavobacteriaceae</taxon>
        <taxon>Myroides</taxon>
    </lineage>
</organism>
<gene>
    <name evidence="1" type="primary">ytxJ</name>
    <name evidence="1" type="ORF">GJV77_09905</name>
</gene>
<accession>A0A7K1GP80</accession>
<dbReference type="AlphaFoldDB" id="A0A7K1GP80"/>
<dbReference type="Proteomes" id="UP000488936">
    <property type="component" value="Unassembled WGS sequence"/>
</dbReference>
<dbReference type="EMBL" id="WMJY01000021">
    <property type="protein sequence ID" value="MTH30213.1"/>
    <property type="molecule type" value="Genomic_DNA"/>
</dbReference>
<dbReference type="InterPro" id="IPR022551">
    <property type="entry name" value="BrxC"/>
</dbReference>
<dbReference type="Pfam" id="PF11009">
    <property type="entry name" value="BrxC"/>
    <property type="match status" value="1"/>
</dbReference>
<keyword evidence="2" id="KW-1185">Reference proteome</keyword>
<sequence length="113" mass="12698">MEWISLKDKQQLEELVALSQQKPVVIFKNSNRCYISKFALKNFQASFDNSKQVLCYMVDVVADRPISLAIADLFKVEHQSPQILLIAEGKSVFSTSHENIDGAALEKLVLTIA</sequence>